<evidence type="ECO:0000313" key="9">
    <source>
        <dbReference type="EMBL" id="GMH70536.1"/>
    </source>
</evidence>
<evidence type="ECO:0000313" key="10">
    <source>
        <dbReference type="Proteomes" id="UP001165082"/>
    </source>
</evidence>
<keyword evidence="4 6" id="KW-0472">Membrane</keyword>
<organism evidence="9 10">
    <name type="scientific">Triparma retinervis</name>
    <dbReference type="NCBI Taxonomy" id="2557542"/>
    <lineage>
        <taxon>Eukaryota</taxon>
        <taxon>Sar</taxon>
        <taxon>Stramenopiles</taxon>
        <taxon>Ochrophyta</taxon>
        <taxon>Bolidophyceae</taxon>
        <taxon>Parmales</taxon>
        <taxon>Triparmaceae</taxon>
        <taxon>Triparma</taxon>
    </lineage>
</organism>
<dbReference type="NCBIfam" id="TIGR03592">
    <property type="entry name" value="yidC_oxa1_cterm"/>
    <property type="match status" value="1"/>
</dbReference>
<reference evidence="9" key="1">
    <citation type="submission" date="2022-07" db="EMBL/GenBank/DDBJ databases">
        <title>Genome analysis of Parmales, a sister group of diatoms, reveals the evolutionary specialization of diatoms from phago-mixotrophs to photoautotrophs.</title>
        <authorList>
            <person name="Ban H."/>
            <person name="Sato S."/>
            <person name="Yoshikawa S."/>
            <person name="Kazumasa Y."/>
            <person name="Nakamura Y."/>
            <person name="Ichinomiya M."/>
            <person name="Saitoh K."/>
            <person name="Sato N."/>
            <person name="Blanc-Mathieu R."/>
            <person name="Endo H."/>
            <person name="Kuwata A."/>
            <person name="Ogata H."/>
        </authorList>
    </citation>
    <scope>NUCLEOTIDE SEQUENCE</scope>
</reference>
<feature type="transmembrane region" description="Helical" evidence="6">
    <location>
        <begin position="283"/>
        <end position="309"/>
    </location>
</feature>
<name>A0A9W7AD76_9STRA</name>
<evidence type="ECO:0000259" key="8">
    <source>
        <dbReference type="Pfam" id="PF02096"/>
    </source>
</evidence>
<dbReference type="InterPro" id="IPR028055">
    <property type="entry name" value="YidC/Oxa/ALB_C"/>
</dbReference>
<keyword evidence="3 6" id="KW-1133">Transmembrane helix</keyword>
<keyword evidence="10" id="KW-1185">Reference proteome</keyword>
<evidence type="ECO:0000256" key="2">
    <source>
        <dbReference type="ARBA" id="ARBA00022692"/>
    </source>
</evidence>
<dbReference type="GO" id="GO:0016020">
    <property type="term" value="C:membrane"/>
    <property type="evidence" value="ECO:0007669"/>
    <property type="project" value="UniProtKB-SubCell"/>
</dbReference>
<dbReference type="PANTHER" id="PTHR12428">
    <property type="entry name" value="OXA1"/>
    <property type="match status" value="1"/>
</dbReference>
<keyword evidence="2 5" id="KW-0812">Transmembrane</keyword>
<feature type="chain" id="PRO_5040873910" description="Membrane insertase YidC/Oxa/ALB C-terminal domain-containing protein" evidence="7">
    <location>
        <begin position="19"/>
        <end position="337"/>
    </location>
</feature>
<evidence type="ECO:0000256" key="7">
    <source>
        <dbReference type="SAM" id="SignalP"/>
    </source>
</evidence>
<dbReference type="InterPro" id="IPR047196">
    <property type="entry name" value="YidC_ALB_C"/>
</dbReference>
<evidence type="ECO:0000256" key="1">
    <source>
        <dbReference type="ARBA" id="ARBA00004141"/>
    </source>
</evidence>
<evidence type="ECO:0000256" key="3">
    <source>
        <dbReference type="ARBA" id="ARBA00022989"/>
    </source>
</evidence>
<feature type="non-terminal residue" evidence="9">
    <location>
        <position position="337"/>
    </location>
</feature>
<accession>A0A9W7AD76</accession>
<dbReference type="Pfam" id="PF02096">
    <property type="entry name" value="60KD_IMP"/>
    <property type="match status" value="1"/>
</dbReference>
<protein>
    <recommendedName>
        <fullName evidence="8">Membrane insertase YidC/Oxa/ALB C-terminal domain-containing protein</fullName>
    </recommendedName>
</protein>
<dbReference type="EMBL" id="BRXZ01001409">
    <property type="protein sequence ID" value="GMH70536.1"/>
    <property type="molecule type" value="Genomic_DNA"/>
</dbReference>
<dbReference type="PANTHER" id="PTHR12428:SF14">
    <property type="entry name" value="ALBINO3-LIKE PROTEIN 1, CHLOROPLASTIC"/>
    <property type="match status" value="1"/>
</dbReference>
<proteinExistence type="inferred from homology"/>
<dbReference type="InterPro" id="IPR001708">
    <property type="entry name" value="YidC/ALB3/OXA1/COX18"/>
</dbReference>
<evidence type="ECO:0000256" key="6">
    <source>
        <dbReference type="SAM" id="Phobius"/>
    </source>
</evidence>
<dbReference type="GO" id="GO:0051205">
    <property type="term" value="P:protein insertion into membrane"/>
    <property type="evidence" value="ECO:0007669"/>
    <property type="project" value="TreeGrafter"/>
</dbReference>
<gene>
    <name evidence="9" type="ORF">TrRE_jg11268</name>
</gene>
<evidence type="ECO:0000256" key="5">
    <source>
        <dbReference type="RuleBase" id="RU003945"/>
    </source>
</evidence>
<dbReference type="AlphaFoldDB" id="A0A9W7AD76"/>
<keyword evidence="7" id="KW-0732">Signal</keyword>
<dbReference type="GO" id="GO:0032977">
    <property type="term" value="F:membrane insertase activity"/>
    <property type="evidence" value="ECO:0007669"/>
    <property type="project" value="InterPro"/>
</dbReference>
<comment type="caution">
    <text evidence="9">The sequence shown here is derived from an EMBL/GenBank/DDBJ whole genome shotgun (WGS) entry which is preliminary data.</text>
</comment>
<sequence>MRWLKVAVLAVTLPSTYAFIAPSVPRTFLSHSTSPASKFVNPTSALNVGDHSEFASILISAADQAGAVVEEAAKGSGNGWFGFLTGPVESLLQGIHTVMVDNLHFDQGAWGWSIVLLTVLIKVATYPLSYTQIESTAKMQNLQPQIKAIQAKYQSNPEVMNQKIASIYQDNEVNPLAGCVPSLIQLPVFIGLYRAVTELAKQDLMEESFLWLPNLEGPTYGADPAHGSDWILKNWDGLTPTLGWPTTLSYLAIPVLLVVSQSISQQLLQPPKSDDPNAPDTSAILKFLPLLIGWFSLNVPAALGVYWVANNFVSTAITLQIKSQFPPPPKAVGGGGG</sequence>
<evidence type="ECO:0000256" key="4">
    <source>
        <dbReference type="ARBA" id="ARBA00023136"/>
    </source>
</evidence>
<feature type="signal peptide" evidence="7">
    <location>
        <begin position="1"/>
        <end position="18"/>
    </location>
</feature>
<comment type="similarity">
    <text evidence="5">Belongs to the OXA1/ALB3/YidC family.</text>
</comment>
<feature type="transmembrane region" description="Helical" evidence="6">
    <location>
        <begin position="109"/>
        <end position="129"/>
    </location>
</feature>
<dbReference type="CDD" id="cd20070">
    <property type="entry name" value="5TM_YidC_Alb3"/>
    <property type="match status" value="1"/>
</dbReference>
<feature type="domain" description="Membrane insertase YidC/Oxa/ALB C-terminal" evidence="8">
    <location>
        <begin position="110"/>
        <end position="322"/>
    </location>
</feature>
<dbReference type="Proteomes" id="UP001165082">
    <property type="component" value="Unassembled WGS sequence"/>
</dbReference>
<comment type="subcellular location">
    <subcellularLocation>
        <location evidence="1 5">Membrane</location>
        <topology evidence="1 5">Multi-pass membrane protein</topology>
    </subcellularLocation>
</comment>
<dbReference type="OrthoDB" id="2148490at2759"/>